<dbReference type="PANTHER" id="PTHR36574">
    <property type="entry name" value="RHAMNOGALACTURONATE LYASE-RELATED"/>
    <property type="match status" value="1"/>
</dbReference>
<dbReference type="Pfam" id="PF09284">
    <property type="entry name" value="RhgB_N"/>
    <property type="match status" value="1"/>
</dbReference>
<dbReference type="Gene3D" id="2.60.120.260">
    <property type="entry name" value="Galactose-binding domain-like"/>
    <property type="match status" value="1"/>
</dbReference>
<dbReference type="EnsemblProtists" id="Phyra84662">
    <property type="protein sequence ID" value="Phyra84662"/>
    <property type="gene ID" value="Phyra84662"/>
</dbReference>
<evidence type="ECO:0008006" key="8">
    <source>
        <dbReference type="Google" id="ProtNLM"/>
    </source>
</evidence>
<name>H3H2P2_PHYRM</name>
<dbReference type="VEuPathDB" id="FungiDB:KRP23_2214"/>
<dbReference type="GO" id="GO:0016837">
    <property type="term" value="F:carbon-oxygen lyase activity, acting on polysaccharides"/>
    <property type="evidence" value="ECO:0000318"/>
    <property type="project" value="GO_Central"/>
</dbReference>
<dbReference type="GO" id="GO:0030246">
    <property type="term" value="F:carbohydrate binding"/>
    <property type="evidence" value="ECO:0007669"/>
    <property type="project" value="InterPro"/>
</dbReference>
<dbReference type="InterPro" id="IPR014718">
    <property type="entry name" value="GH-type_carb-bd"/>
</dbReference>
<evidence type="ECO:0000256" key="2">
    <source>
        <dbReference type="SAM" id="SignalP"/>
    </source>
</evidence>
<feature type="signal peptide" evidence="2">
    <location>
        <begin position="1"/>
        <end position="23"/>
    </location>
</feature>
<dbReference type="Gene3D" id="2.60.40.1120">
    <property type="entry name" value="Carboxypeptidase-like, regulatory domain"/>
    <property type="match status" value="1"/>
</dbReference>
<reference evidence="6" key="2">
    <citation type="submission" date="2015-06" db="UniProtKB">
        <authorList>
            <consortium name="EnsemblProtists"/>
        </authorList>
    </citation>
    <scope>IDENTIFICATION</scope>
    <source>
        <strain evidence="6">Pr102</strain>
    </source>
</reference>
<evidence type="ECO:0000259" key="3">
    <source>
        <dbReference type="Pfam" id="PF09284"/>
    </source>
</evidence>
<feature type="chain" id="PRO_5003586383" description="Rhamnogalacturonan endolyase" evidence="2">
    <location>
        <begin position="24"/>
        <end position="582"/>
    </location>
</feature>
<dbReference type="InterPro" id="IPR008979">
    <property type="entry name" value="Galactose-bd-like_sf"/>
</dbReference>
<dbReference type="Gene3D" id="2.70.98.10">
    <property type="match status" value="1"/>
</dbReference>
<dbReference type="InterPro" id="IPR029411">
    <property type="entry name" value="RG-lyase_III"/>
</dbReference>
<feature type="domain" description="Rhamnogalacturonan lyase" evidence="5">
    <location>
        <begin position="301"/>
        <end position="377"/>
    </location>
</feature>
<sequence length="582" mass="63546">MLSGRLFRAALLFTSGLLAVAQANTKQLTNLNFSSGEERAATSSFGYKETGGSWVIDSGAGLSVTVNQRTCDITSMLWNKTELQVSKKKSHINSGLGKRVKSSIESLKDSTILISCKATGLEHTYLFRPNENAIYMGTHHTTEMELPELRFLARLNRKQLNNPMVPASNIDGMKAIEAHDVYADSKGVSASKFYSGIPFIEDRVHGVTGDAGGVFFVMSDYAYEKSVGGPFFRDINNQCTEANELSLYLFSDHTRTEEYRYGFHGPYALVFTDGKQPTVSDVDFDFFQDLTLAGFVPEADRGSWTGIITDKNGVLANSSVVVGFSNADAQYWVTMNSTTEPLTSPMMIAGSYNATIYKNQLPVSSDPITIAGGSTPTNSQAGPAPATNNGQSRRTQSTEAQALTVTYELVAEPIWRIGEWDGTPDGFLNADKIHTAHPSDSRMEPWKPLNFTIGTDKDSVFPMAMFRAVNDPITINFELTKEQTGKDRTLKLGVPLSQNNGRCSVTVNNDFSPKTPMSAAVKSRGVTRGVTVGNYMFYDYTIPTTALVEGTNQIRLSIVSGNKDSLGEWLSASVVFDALELV</sequence>
<dbReference type="VEuPathDB" id="FungiDB:KRP22_7934"/>
<keyword evidence="7" id="KW-1185">Reference proteome</keyword>
<organism evidence="6 7">
    <name type="scientific">Phytophthora ramorum</name>
    <name type="common">Sudden oak death agent</name>
    <dbReference type="NCBI Taxonomy" id="164328"/>
    <lineage>
        <taxon>Eukaryota</taxon>
        <taxon>Sar</taxon>
        <taxon>Stramenopiles</taxon>
        <taxon>Oomycota</taxon>
        <taxon>Peronosporomycetes</taxon>
        <taxon>Peronosporales</taxon>
        <taxon>Peronosporaceae</taxon>
        <taxon>Phytophthora</taxon>
    </lineage>
</organism>
<dbReference type="InterPro" id="IPR029413">
    <property type="entry name" value="RG-lyase_II"/>
</dbReference>
<dbReference type="AlphaFoldDB" id="H3H2P2"/>
<dbReference type="InterPro" id="IPR015364">
    <property type="entry name" value="RhgB_N"/>
</dbReference>
<dbReference type="Pfam" id="PF14683">
    <property type="entry name" value="CBM-like"/>
    <property type="match status" value="1"/>
</dbReference>
<dbReference type="SUPFAM" id="SSF49785">
    <property type="entry name" value="Galactose-binding domain-like"/>
    <property type="match status" value="1"/>
</dbReference>
<dbReference type="OMA" id="ITHYYIV"/>
<dbReference type="GO" id="GO:0045490">
    <property type="term" value="P:pectin catabolic process"/>
    <property type="evidence" value="ECO:0000318"/>
    <property type="project" value="GO_Central"/>
</dbReference>
<dbReference type="Pfam" id="PF14686">
    <property type="entry name" value="fn3_3"/>
    <property type="match status" value="1"/>
</dbReference>
<dbReference type="CDD" id="cd10320">
    <property type="entry name" value="RGL4_N"/>
    <property type="match status" value="1"/>
</dbReference>
<dbReference type="InParanoid" id="H3H2P2"/>
<accession>H3H2P2</accession>
<evidence type="ECO:0000259" key="4">
    <source>
        <dbReference type="Pfam" id="PF14683"/>
    </source>
</evidence>
<keyword evidence="2" id="KW-0732">Signal</keyword>
<evidence type="ECO:0000256" key="1">
    <source>
        <dbReference type="SAM" id="MobiDB-lite"/>
    </source>
</evidence>
<dbReference type="FunFam" id="2.60.120.260:FF:000102">
    <property type="entry name" value="Rhamnogalacturonate lyase A"/>
    <property type="match status" value="1"/>
</dbReference>
<dbReference type="InterPro" id="IPR016590">
    <property type="entry name" value="Rhamnogalacturonase_B"/>
</dbReference>
<feature type="domain" description="Rhamnogalacturonan lyase" evidence="4">
    <location>
        <begin position="414"/>
        <end position="581"/>
    </location>
</feature>
<evidence type="ECO:0000313" key="7">
    <source>
        <dbReference type="Proteomes" id="UP000005238"/>
    </source>
</evidence>
<dbReference type="HOGENOM" id="CLU_037882_1_1_1"/>
<feature type="domain" description="Rhamnogalacturonase B N-terminal" evidence="3">
    <location>
        <begin position="45"/>
        <end position="294"/>
    </location>
</feature>
<evidence type="ECO:0000313" key="6">
    <source>
        <dbReference type="EnsemblProtists" id="Phyra84662"/>
    </source>
</evidence>
<feature type="region of interest" description="Disordered" evidence="1">
    <location>
        <begin position="369"/>
        <end position="398"/>
    </location>
</feature>
<dbReference type="eggNOG" id="ENOG502QTKY">
    <property type="taxonomic scope" value="Eukaryota"/>
</dbReference>
<dbReference type="InterPro" id="IPR011013">
    <property type="entry name" value="Gal_mutarotase_sf_dom"/>
</dbReference>
<dbReference type="STRING" id="164328.H3H2P2"/>
<reference evidence="7" key="1">
    <citation type="journal article" date="2006" name="Science">
        <title>Phytophthora genome sequences uncover evolutionary origins and mechanisms of pathogenesis.</title>
        <authorList>
            <person name="Tyler B.M."/>
            <person name="Tripathy S."/>
            <person name="Zhang X."/>
            <person name="Dehal P."/>
            <person name="Jiang R.H."/>
            <person name="Aerts A."/>
            <person name="Arredondo F.D."/>
            <person name="Baxter L."/>
            <person name="Bensasson D."/>
            <person name="Beynon J.L."/>
            <person name="Chapman J."/>
            <person name="Damasceno C.M."/>
            <person name="Dorrance A.E."/>
            <person name="Dou D."/>
            <person name="Dickerman A.W."/>
            <person name="Dubchak I.L."/>
            <person name="Garbelotto M."/>
            <person name="Gijzen M."/>
            <person name="Gordon S.G."/>
            <person name="Govers F."/>
            <person name="Grunwald N.J."/>
            <person name="Huang W."/>
            <person name="Ivors K.L."/>
            <person name="Jones R.W."/>
            <person name="Kamoun S."/>
            <person name="Krampis K."/>
            <person name="Lamour K.H."/>
            <person name="Lee M.K."/>
            <person name="McDonald W.H."/>
            <person name="Medina M."/>
            <person name="Meijer H.J."/>
            <person name="Nordberg E.K."/>
            <person name="Maclean D.J."/>
            <person name="Ospina-Giraldo M.D."/>
            <person name="Morris P.F."/>
            <person name="Phuntumart V."/>
            <person name="Putnam N.H."/>
            <person name="Rash S."/>
            <person name="Rose J.K."/>
            <person name="Sakihama Y."/>
            <person name="Salamov A.A."/>
            <person name="Savidor A."/>
            <person name="Scheuring C.F."/>
            <person name="Smith B.M."/>
            <person name="Sobral B.W."/>
            <person name="Terry A."/>
            <person name="Torto-Alalibo T.A."/>
            <person name="Win J."/>
            <person name="Xu Z."/>
            <person name="Zhang H."/>
            <person name="Grigoriev I.V."/>
            <person name="Rokhsar D.S."/>
            <person name="Boore J.L."/>
        </authorList>
    </citation>
    <scope>NUCLEOTIDE SEQUENCE [LARGE SCALE GENOMIC DNA]</scope>
    <source>
        <strain evidence="7">Pr102</strain>
    </source>
</reference>
<protein>
    <recommendedName>
        <fullName evidence="8">Rhamnogalacturonan endolyase</fullName>
    </recommendedName>
</protein>
<dbReference type="SUPFAM" id="SSF74650">
    <property type="entry name" value="Galactose mutarotase-like"/>
    <property type="match status" value="1"/>
</dbReference>
<evidence type="ECO:0000259" key="5">
    <source>
        <dbReference type="Pfam" id="PF14686"/>
    </source>
</evidence>
<proteinExistence type="predicted"/>
<dbReference type="PANTHER" id="PTHR36574:SF1">
    <property type="entry name" value="RHAMNOGALACTURONATE LYASE-RELATED"/>
    <property type="match status" value="1"/>
</dbReference>
<dbReference type="FunFam" id="2.70.98.10:FF:000020">
    <property type="entry name" value="Rhamnogalacturonate lyase A"/>
    <property type="match status" value="1"/>
</dbReference>
<dbReference type="Proteomes" id="UP000005238">
    <property type="component" value="Unassembled WGS sequence"/>
</dbReference>
<dbReference type="EMBL" id="DS566117">
    <property type="status" value="NOT_ANNOTATED_CDS"/>
    <property type="molecule type" value="Genomic_DNA"/>
</dbReference>
<dbReference type="CDD" id="cd10317">
    <property type="entry name" value="RGL4_C"/>
    <property type="match status" value="1"/>
</dbReference>